<dbReference type="Gene3D" id="1.20.1280.50">
    <property type="match status" value="1"/>
</dbReference>
<evidence type="ECO:0000313" key="3">
    <source>
        <dbReference type="Proteomes" id="UP000027730"/>
    </source>
</evidence>
<dbReference type="Pfam" id="PF12937">
    <property type="entry name" value="F-box-like"/>
    <property type="match status" value="1"/>
</dbReference>
<dbReference type="AlphaFoldDB" id="A0A074WLM6"/>
<dbReference type="InterPro" id="IPR001810">
    <property type="entry name" value="F-box_dom"/>
</dbReference>
<accession>A0A074WLM6</accession>
<feature type="domain" description="F-box" evidence="1">
    <location>
        <begin position="8"/>
        <end position="50"/>
    </location>
</feature>
<dbReference type="RefSeq" id="XP_013427867.1">
    <property type="nucleotide sequence ID" value="XM_013572413.1"/>
</dbReference>
<dbReference type="SUPFAM" id="SSF81383">
    <property type="entry name" value="F-box domain"/>
    <property type="match status" value="1"/>
</dbReference>
<gene>
    <name evidence="2" type="ORF">M436DRAFT_44532</name>
</gene>
<dbReference type="GeneID" id="25410169"/>
<name>A0A074WLM6_9PEZI</name>
<reference evidence="2 3" key="1">
    <citation type="journal article" date="2014" name="BMC Genomics">
        <title>Genome sequencing of four Aureobasidium pullulans varieties: biotechnological potential, stress tolerance, and description of new species.</title>
        <authorList>
            <person name="Gostin Ar C."/>
            <person name="Ohm R.A."/>
            <person name="Kogej T."/>
            <person name="Sonjak S."/>
            <person name="Turk M."/>
            <person name="Zajc J."/>
            <person name="Zalar P."/>
            <person name="Grube M."/>
            <person name="Sun H."/>
            <person name="Han J."/>
            <person name="Sharma A."/>
            <person name="Chiniquy J."/>
            <person name="Ngan C.Y."/>
            <person name="Lipzen A."/>
            <person name="Barry K."/>
            <person name="Grigoriev I.V."/>
            <person name="Gunde-Cimerman N."/>
        </authorList>
    </citation>
    <scope>NUCLEOTIDE SEQUENCE [LARGE SCALE GENOMIC DNA]</scope>
    <source>
        <strain evidence="2 3">CBS 147.97</strain>
    </source>
</reference>
<dbReference type="InterPro" id="IPR032675">
    <property type="entry name" value="LRR_dom_sf"/>
</dbReference>
<sequence>MEENIRTPHLPPEILHNILKLLDGYNKSLLNATLVSKEWFEPATDILWRDPPPEALATVPHKRRQFYASKILSLYFRSVNESKYHNQYKNLKFHRLKCIGLDKVRLRKNQKLYLSQYIGPCLESFSYWGGHPCEDALGYLETEATRLHDLHLMEPLELQVDAEKLKTFLTKRTSLRNLELGSGWQFSLPTKVLAHILTLDHLERLDIAHFLTGNTVQEVFAPPNAFINLRILHIRLYSKSIGLLSAAATSVHTLFLEVYDSEHDAFQALEPMKNLRHLEVEFHNTLRGIDFSEESAESLGTLQGLEMLLIRTWTKGKAYYNNIEALWMADEHFADLMSNLPKLKSLVFQVESSITLKSITSLSQTHPEMYCCDVYGVLDLDDWAESGPPVFPELRRFAIDAPNLRGRTRASSTSLSAKANRIVDLLLRQLPMLEQLCFHDYERNVLADSVLEKFATRVGGHFNETKAAAFRPWSWMEKNRKRLVVCYTYTICSLS</sequence>
<dbReference type="Proteomes" id="UP000027730">
    <property type="component" value="Unassembled WGS sequence"/>
</dbReference>
<dbReference type="HOGENOM" id="CLU_042058_0_0_1"/>
<dbReference type="EMBL" id="KL584708">
    <property type="protein sequence ID" value="KEQ74023.1"/>
    <property type="molecule type" value="Genomic_DNA"/>
</dbReference>
<dbReference type="InterPro" id="IPR036047">
    <property type="entry name" value="F-box-like_dom_sf"/>
</dbReference>
<proteinExistence type="predicted"/>
<dbReference type="STRING" id="1043004.A0A074WLM6"/>
<dbReference type="SUPFAM" id="SSF52047">
    <property type="entry name" value="RNI-like"/>
    <property type="match status" value="1"/>
</dbReference>
<keyword evidence="3" id="KW-1185">Reference proteome</keyword>
<dbReference type="Gene3D" id="3.80.10.10">
    <property type="entry name" value="Ribonuclease Inhibitor"/>
    <property type="match status" value="1"/>
</dbReference>
<evidence type="ECO:0000313" key="2">
    <source>
        <dbReference type="EMBL" id="KEQ74023.1"/>
    </source>
</evidence>
<organism evidence="2 3">
    <name type="scientific">Aureobasidium namibiae CBS 147.97</name>
    <dbReference type="NCBI Taxonomy" id="1043004"/>
    <lineage>
        <taxon>Eukaryota</taxon>
        <taxon>Fungi</taxon>
        <taxon>Dikarya</taxon>
        <taxon>Ascomycota</taxon>
        <taxon>Pezizomycotina</taxon>
        <taxon>Dothideomycetes</taxon>
        <taxon>Dothideomycetidae</taxon>
        <taxon>Dothideales</taxon>
        <taxon>Saccotheciaceae</taxon>
        <taxon>Aureobasidium</taxon>
    </lineage>
</organism>
<dbReference type="OrthoDB" id="2305901at2759"/>
<evidence type="ECO:0000259" key="1">
    <source>
        <dbReference type="Pfam" id="PF12937"/>
    </source>
</evidence>
<protein>
    <recommendedName>
        <fullName evidence="1">F-box domain-containing protein</fullName>
    </recommendedName>
</protein>